<dbReference type="OrthoDB" id="428263at2"/>
<dbReference type="PATRIC" id="fig|953739.5.peg.1015"/>
<dbReference type="AlphaFoldDB" id="F2RAL9"/>
<keyword evidence="1" id="KW-0812">Transmembrane</keyword>
<dbReference type="KEGG" id="sve:SVEN_5802"/>
<feature type="transmembrane region" description="Helical" evidence="1">
    <location>
        <begin position="132"/>
        <end position="155"/>
    </location>
</feature>
<dbReference type="Pfam" id="PF08592">
    <property type="entry name" value="Anthrone_oxy"/>
    <property type="match status" value="1"/>
</dbReference>
<keyword evidence="1" id="KW-0472">Membrane</keyword>
<feature type="transmembrane region" description="Helical" evidence="1">
    <location>
        <begin position="12"/>
        <end position="40"/>
    </location>
</feature>
<dbReference type="STRING" id="953739.SVEN_5802"/>
<accession>F2RAL9</accession>
<protein>
    <submittedName>
        <fullName evidence="2">Putative integral-membrane protein</fullName>
    </submittedName>
</protein>
<feature type="transmembrane region" description="Helical" evidence="1">
    <location>
        <begin position="60"/>
        <end position="79"/>
    </location>
</feature>
<dbReference type="InterPro" id="IPR013901">
    <property type="entry name" value="Anthrone_oxy"/>
</dbReference>
<dbReference type="RefSeq" id="WP_015036983.1">
    <property type="nucleotide sequence ID" value="NC_018750.1"/>
</dbReference>
<feature type="transmembrane region" description="Helical" evidence="1">
    <location>
        <begin position="91"/>
        <end position="112"/>
    </location>
</feature>
<reference evidence="2 3" key="1">
    <citation type="journal article" date="2011" name="BMC Genomics">
        <title>Genome-wide analysis of the role of GlnR in Streptomyces venezuelae provides new insights into global nitrogen regulation in actinomycetes.</title>
        <authorList>
            <person name="Pullan S.T."/>
            <person name="Bibb M.J."/>
            <person name="Merrick M."/>
        </authorList>
    </citation>
    <scope>NUCLEOTIDE SEQUENCE [LARGE SCALE GENOMIC DNA]</scope>
    <source>
        <strain evidence="3">ATCC 10712 / CBS 650.69 / DSM 40230 / JCM 4526 / NBRC 13096 / PD 04745</strain>
    </source>
</reference>
<organism evidence="2 3">
    <name type="scientific">Streptomyces venezuelae (strain ATCC 10712 / CBS 650.69 / DSM 40230 / JCM 4526 / NBRC 13096 / PD 04745)</name>
    <dbReference type="NCBI Taxonomy" id="953739"/>
    <lineage>
        <taxon>Bacteria</taxon>
        <taxon>Bacillati</taxon>
        <taxon>Actinomycetota</taxon>
        <taxon>Actinomycetes</taxon>
        <taxon>Kitasatosporales</taxon>
        <taxon>Streptomycetaceae</taxon>
        <taxon>Streptomyces</taxon>
    </lineage>
</organism>
<proteinExistence type="predicted"/>
<keyword evidence="1" id="KW-1133">Transmembrane helix</keyword>
<keyword evidence="3" id="KW-1185">Reference proteome</keyword>
<dbReference type="GeneID" id="51866353"/>
<dbReference type="EMBL" id="FR845719">
    <property type="protein sequence ID" value="CCA59088.1"/>
    <property type="molecule type" value="Genomic_DNA"/>
</dbReference>
<dbReference type="HOGENOM" id="CLU_111152_0_2_11"/>
<evidence type="ECO:0000256" key="1">
    <source>
        <dbReference type="SAM" id="Phobius"/>
    </source>
</evidence>
<dbReference type="eggNOG" id="COG5500">
    <property type="taxonomic scope" value="Bacteria"/>
</dbReference>
<name>F2RAL9_STRVP</name>
<evidence type="ECO:0000313" key="3">
    <source>
        <dbReference type="Proteomes" id="UP000006854"/>
    </source>
</evidence>
<sequence>MTQQRGGKGAGAVLGTATVATGLVAGVWFAYVCSVMPALARSDDRVYVEVMRNINDVIQNPVFFTPFFGATILTAVAAWQHRATRARAWTIAAFVLSVAVFLVTSAANVPLNDALAAAADPTAARAAFETPWVAWNLVRAVLTTAGLACLLRALAVRK</sequence>
<gene>
    <name evidence="2" type="ordered locus">SVEN_5802</name>
</gene>
<evidence type="ECO:0000313" key="2">
    <source>
        <dbReference type="EMBL" id="CCA59088.1"/>
    </source>
</evidence>
<dbReference type="Proteomes" id="UP000006854">
    <property type="component" value="Chromosome"/>
</dbReference>